<dbReference type="EMBL" id="SDLV01000008">
    <property type="protein sequence ID" value="THV62539.1"/>
    <property type="molecule type" value="Genomic_DNA"/>
</dbReference>
<protein>
    <recommendedName>
        <fullName evidence="3">YD repeat-containing protein</fullName>
    </recommendedName>
</protein>
<name>A0ABY2RAA7_9FLAO</name>
<proteinExistence type="predicted"/>
<reference evidence="1 2" key="1">
    <citation type="submission" date="2019-01" db="EMBL/GenBank/DDBJ databases">
        <authorList>
            <person name="B I."/>
            <person name="Ch S."/>
            <person name="Ch V.R."/>
        </authorList>
    </citation>
    <scope>NUCLEOTIDE SEQUENCE [LARGE SCALE GENOMIC DNA]</scope>
    <source>
        <strain evidence="1 2">JC507</strain>
    </source>
</reference>
<evidence type="ECO:0000313" key="2">
    <source>
        <dbReference type="Proteomes" id="UP000306038"/>
    </source>
</evidence>
<accession>A0ABY2RAA7</accession>
<dbReference type="Proteomes" id="UP000306038">
    <property type="component" value="Unassembled WGS sequence"/>
</dbReference>
<gene>
    <name evidence="1" type="ORF">EK417_04855</name>
</gene>
<evidence type="ECO:0000313" key="1">
    <source>
        <dbReference type="EMBL" id="THV62539.1"/>
    </source>
</evidence>
<organism evidence="1 2">
    <name type="scientific">Chryseobacterium candidae</name>
    <dbReference type="NCBI Taxonomy" id="1978493"/>
    <lineage>
        <taxon>Bacteria</taxon>
        <taxon>Pseudomonadati</taxon>
        <taxon>Bacteroidota</taxon>
        <taxon>Flavobacteriia</taxon>
        <taxon>Flavobacteriales</taxon>
        <taxon>Weeksellaceae</taxon>
        <taxon>Chryseobacterium group</taxon>
        <taxon>Chryseobacterium</taxon>
    </lineage>
</organism>
<comment type="caution">
    <text evidence="1">The sequence shown here is derived from an EMBL/GenBank/DDBJ whole genome shotgun (WGS) entry which is preliminary data.</text>
</comment>
<keyword evidence="2" id="KW-1185">Reference proteome</keyword>
<sequence>MKKIVTLLSLIAGIISVPLWGQQQPLSDINFGDLPRPVPSVSSLVSYTEAPVSLATGVPDIKLPLLGLSSTDKNIGISLALQYHPLNMDGTEAGSEVGIGWSMFAGGVISREVVDELDERYDDTGFIGYKKNKFNDIYYYNLPGISGKFKIERNTDNNTFQIVNLTPNNIKIEYTRNSNTATLIVNSFTITDDNGYKYIFNDYSQGRNYTHPLTSGTLFKSAFYLTQIKNQNNVELLNFIYQKENKNKPGTNEVLYQSCKLKTITSPGTGSVTIDYHYDSSLEGTMNDPYSVTKVSLKNNSGGIVSQYGFEYNIQVENKRTLNRINKINLSNPTGTPLETTKLLYTEYYFNNVSGDRACSANPPFQITSVGTLHKIILPTGGMVEYNFEANQYYKNKSTPNYVTQESFSDPEVQFIQSFAGINFDVPNGTNKTYTFQVMGEPGKQKRIYIDFDAQKYYPSIGPADPQSFVDYMIDNDPNLANVCYSFNDEALEGRTWSFKTLSLMPGTHSIKISGTGGHGTITLSDIGSKPAPYKNAVSNDINLGIRIKDIKYYNSALDYQPKKTVAYDYSVFNDSNSSSGYRFYPEMESSASDYTPVVLYKNVKVAHDSDNGYINYYYKNPNDFPKTPYTYNGSSINFWPYYNLTKSGIMEKKEVFNNQNQLVSTVNYDFIFETLNQMPEIPVDGGVTKKAYIKSSKVITKDYTGNNRFVETKVETEFNPVNFKAASVKETSSDGNITEKILTYSAGAAAYQNLENANMTGIPVKTEVKKNGKSVSGTIVKYENPGSLYPSSVVSINPNDSSNKVAIKYDDYDSKGNVRQFTSDYNAATGAGTPTVIIWGYNQSFPIARIEGAKLSDIGNLADEIILKSNADTDAATETALINALDNFRSLPALRNASITTFTYDPLVGTTTVTPPTGLREIYKYDKNGRLISVVDVNGNMVSDYKYNTKPQL</sequence>
<dbReference type="RefSeq" id="WP_136521487.1">
    <property type="nucleotide sequence ID" value="NZ_SDLV01000008.1"/>
</dbReference>
<evidence type="ECO:0008006" key="3">
    <source>
        <dbReference type="Google" id="ProtNLM"/>
    </source>
</evidence>